<reference evidence="1" key="1">
    <citation type="submission" date="2014-09" db="EMBL/GenBank/DDBJ databases">
        <authorList>
            <person name="Magalhaes I.L.F."/>
            <person name="Oliveira U."/>
            <person name="Santos F.R."/>
            <person name="Vidigal T.H.D.A."/>
            <person name="Brescovit A.D."/>
            <person name="Santos A.J."/>
        </authorList>
    </citation>
    <scope>NUCLEOTIDE SEQUENCE</scope>
    <source>
        <tissue evidence="1">Shoot tissue taken approximately 20 cm above the soil surface</tissue>
    </source>
</reference>
<evidence type="ECO:0000313" key="1">
    <source>
        <dbReference type="EMBL" id="JAD21774.1"/>
    </source>
</evidence>
<dbReference type="AlphaFoldDB" id="A0A0A8Y6U5"/>
<dbReference type="EMBL" id="GBRH01276121">
    <property type="protein sequence ID" value="JAD21774.1"/>
    <property type="molecule type" value="Transcribed_RNA"/>
</dbReference>
<name>A0A0A8Y6U5_ARUDO</name>
<protein>
    <submittedName>
        <fullName evidence="1">Uncharacterized protein</fullName>
    </submittedName>
</protein>
<organism evidence="1">
    <name type="scientific">Arundo donax</name>
    <name type="common">Giant reed</name>
    <name type="synonym">Donax arundinaceus</name>
    <dbReference type="NCBI Taxonomy" id="35708"/>
    <lineage>
        <taxon>Eukaryota</taxon>
        <taxon>Viridiplantae</taxon>
        <taxon>Streptophyta</taxon>
        <taxon>Embryophyta</taxon>
        <taxon>Tracheophyta</taxon>
        <taxon>Spermatophyta</taxon>
        <taxon>Magnoliopsida</taxon>
        <taxon>Liliopsida</taxon>
        <taxon>Poales</taxon>
        <taxon>Poaceae</taxon>
        <taxon>PACMAD clade</taxon>
        <taxon>Arundinoideae</taxon>
        <taxon>Arundineae</taxon>
        <taxon>Arundo</taxon>
    </lineage>
</organism>
<reference evidence="1" key="2">
    <citation type="journal article" date="2015" name="Data Brief">
        <title>Shoot transcriptome of the giant reed, Arundo donax.</title>
        <authorList>
            <person name="Barrero R.A."/>
            <person name="Guerrero F.D."/>
            <person name="Moolhuijzen P."/>
            <person name="Goolsby J.A."/>
            <person name="Tidwell J."/>
            <person name="Bellgard S.E."/>
            <person name="Bellgard M.I."/>
        </authorList>
    </citation>
    <scope>NUCLEOTIDE SEQUENCE</scope>
    <source>
        <tissue evidence="1">Shoot tissue taken approximately 20 cm above the soil surface</tissue>
    </source>
</reference>
<sequence>MSMLKIRTHFLTPELRREANWSRNFGCRILDNMTGSRHLIE</sequence>
<proteinExistence type="predicted"/>
<accession>A0A0A8Y6U5</accession>